<evidence type="ECO:0000256" key="3">
    <source>
        <dbReference type="SAM" id="MobiDB-lite"/>
    </source>
</evidence>
<keyword evidence="6" id="KW-1185">Reference proteome</keyword>
<feature type="domain" description="Tryptophan synthase beta chain-like PALP" evidence="4">
    <location>
        <begin position="87"/>
        <end position="361"/>
    </location>
</feature>
<sequence length="380" mass="39635">MWRPSASSARRSTASGWCITSSRAASPSCPAATAATCPSTGSSRPAASSVASPTAAPDTAPVFASAISVADWPPPARLQAVSCGWLQRAGVELALLRLDLIDPLISGNKWYKLAPHLAEARRRGAPGLISLGGAHSNHLHALAAAGARFGLATVGLLRGHEQKTPTVADLHRFGMQLHWLGYAGYRDRHRDDFWNPWRALYPGFVPVAEGGLSLAAAQSCATLVGEIERALPGLGWTGYDQLWAAAGSGTTLAGLVMGEGGRHPLVGALAVPADHGVAPALLRLLGEVGRPAEEGYRLLDASRGGFARLDAELARFILDFEQATGVPLEPLYTGKLLLALQEAVLSGEIARGSRVVAVHSGGLQGRRALASRLAELASQS</sequence>
<feature type="region of interest" description="Disordered" evidence="3">
    <location>
        <begin position="22"/>
        <end position="53"/>
    </location>
</feature>
<dbReference type="EMBL" id="JAHRGL010000062">
    <property type="protein sequence ID" value="MBV2134606.1"/>
    <property type="molecule type" value="Genomic_DNA"/>
</dbReference>
<reference evidence="5 6" key="1">
    <citation type="submission" date="2021-06" db="EMBL/GenBank/DDBJ databases">
        <title>Differences between aerobic and microaerobic xylene degrading microbial communities.</title>
        <authorList>
            <person name="Banerjee S."/>
            <person name="Tancsics A."/>
        </authorList>
    </citation>
    <scope>NUCLEOTIDE SEQUENCE [LARGE SCALE GENOMIC DNA]</scope>
    <source>
        <strain evidence="5 6">MAP12</strain>
    </source>
</reference>
<accession>A0ABS6N1X9</accession>
<organism evidence="5 6">
    <name type="scientific">Geopseudomonas aromaticivorans</name>
    <dbReference type="NCBI Taxonomy" id="2849492"/>
    <lineage>
        <taxon>Bacteria</taxon>
        <taxon>Pseudomonadati</taxon>
        <taxon>Pseudomonadota</taxon>
        <taxon>Gammaproteobacteria</taxon>
        <taxon>Pseudomonadales</taxon>
        <taxon>Pseudomonadaceae</taxon>
        <taxon>Geopseudomonas</taxon>
    </lineage>
</organism>
<comment type="cofactor">
    <cofactor evidence="1">
        <name>pyridoxal 5'-phosphate</name>
        <dbReference type="ChEBI" id="CHEBI:597326"/>
    </cofactor>
</comment>
<dbReference type="InterPro" id="IPR027278">
    <property type="entry name" value="ACCD_DCysDesulf"/>
</dbReference>
<proteinExistence type="predicted"/>
<dbReference type="Proteomes" id="UP000813068">
    <property type="component" value="Unassembled WGS sequence"/>
</dbReference>
<evidence type="ECO:0000313" key="6">
    <source>
        <dbReference type="Proteomes" id="UP000813068"/>
    </source>
</evidence>
<evidence type="ECO:0000256" key="1">
    <source>
        <dbReference type="ARBA" id="ARBA00001933"/>
    </source>
</evidence>
<dbReference type="InterPro" id="IPR001926">
    <property type="entry name" value="TrpB-like_PALP"/>
</dbReference>
<evidence type="ECO:0000256" key="2">
    <source>
        <dbReference type="ARBA" id="ARBA00022898"/>
    </source>
</evidence>
<gene>
    <name evidence="5" type="ORF">KRX52_17645</name>
</gene>
<dbReference type="PANTHER" id="PTHR43780:SF2">
    <property type="entry name" value="1-AMINOCYCLOPROPANE-1-CARBOXYLATE DEAMINASE-RELATED"/>
    <property type="match status" value="1"/>
</dbReference>
<evidence type="ECO:0000259" key="4">
    <source>
        <dbReference type="Pfam" id="PF00291"/>
    </source>
</evidence>
<comment type="caution">
    <text evidence="5">The sequence shown here is derived from an EMBL/GenBank/DDBJ whole genome shotgun (WGS) entry which is preliminary data.</text>
</comment>
<dbReference type="PIRSF" id="PIRSF006278">
    <property type="entry name" value="ACCD_DCysDesulf"/>
    <property type="match status" value="1"/>
</dbReference>
<protein>
    <submittedName>
        <fullName evidence="5">Pyridoxal-phosphate dependent enzyme</fullName>
    </submittedName>
</protein>
<name>A0ABS6N1X9_9GAMM</name>
<keyword evidence="2" id="KW-0663">Pyridoxal phosphate</keyword>
<evidence type="ECO:0000313" key="5">
    <source>
        <dbReference type="EMBL" id="MBV2134606.1"/>
    </source>
</evidence>
<dbReference type="Pfam" id="PF00291">
    <property type="entry name" value="PALP"/>
    <property type="match status" value="1"/>
</dbReference>
<dbReference type="PANTHER" id="PTHR43780">
    <property type="entry name" value="1-AMINOCYCLOPROPANE-1-CARBOXYLATE DEAMINASE-RELATED"/>
    <property type="match status" value="1"/>
</dbReference>